<reference evidence="2" key="1">
    <citation type="submission" date="2019-08" db="EMBL/GenBank/DDBJ databases">
        <authorList>
            <person name="Kucharzyk K."/>
            <person name="Murdoch R.W."/>
            <person name="Higgins S."/>
            <person name="Loffler F."/>
        </authorList>
    </citation>
    <scope>NUCLEOTIDE SEQUENCE</scope>
</reference>
<proteinExistence type="predicted"/>
<organism evidence="2">
    <name type="scientific">bioreactor metagenome</name>
    <dbReference type="NCBI Taxonomy" id="1076179"/>
    <lineage>
        <taxon>unclassified sequences</taxon>
        <taxon>metagenomes</taxon>
        <taxon>ecological metagenomes</taxon>
    </lineage>
</organism>
<evidence type="ECO:0000256" key="1">
    <source>
        <dbReference type="SAM" id="MobiDB-lite"/>
    </source>
</evidence>
<dbReference type="EMBL" id="VSSQ01003591">
    <property type="protein sequence ID" value="MPM21446.1"/>
    <property type="molecule type" value="Genomic_DNA"/>
</dbReference>
<comment type="caution">
    <text evidence="2">The sequence shown here is derived from an EMBL/GenBank/DDBJ whole genome shotgun (WGS) entry which is preliminary data.</text>
</comment>
<accession>A0A644XYW2</accession>
<name>A0A644XYW2_9ZZZZ</name>
<dbReference type="AlphaFoldDB" id="A0A644XYW2"/>
<gene>
    <name evidence="2" type="ORF">SDC9_67890</name>
</gene>
<evidence type="ECO:0000313" key="2">
    <source>
        <dbReference type="EMBL" id="MPM21446.1"/>
    </source>
</evidence>
<sequence>MKKEQVPAPKGKPRQADSEQPFGSLPAPAGIKVPSSGMTQPHNAKKESLGPNTNR</sequence>
<protein>
    <submittedName>
        <fullName evidence="2">Uncharacterized protein</fullName>
    </submittedName>
</protein>
<feature type="region of interest" description="Disordered" evidence="1">
    <location>
        <begin position="1"/>
        <end position="55"/>
    </location>
</feature>